<sequence length="124" mass="13894">MKTYAIVFHILGFTGKYAEGNRWLRVPTPVSGANQELKRQRRMNYLRVDADTRPLLSTTSTGEGWEEEQKGEIMMELDQIGNFGAFEDEPESSLMDAFVIEQVQDSTDEEEEQPGGGTAATKST</sequence>
<organism evidence="2 3">
    <name type="scientific">Seminavis robusta</name>
    <dbReference type="NCBI Taxonomy" id="568900"/>
    <lineage>
        <taxon>Eukaryota</taxon>
        <taxon>Sar</taxon>
        <taxon>Stramenopiles</taxon>
        <taxon>Ochrophyta</taxon>
        <taxon>Bacillariophyta</taxon>
        <taxon>Bacillariophyceae</taxon>
        <taxon>Bacillariophycidae</taxon>
        <taxon>Naviculales</taxon>
        <taxon>Naviculaceae</taxon>
        <taxon>Seminavis</taxon>
    </lineage>
</organism>
<accession>A0A9N8DST2</accession>
<evidence type="ECO:0000256" key="1">
    <source>
        <dbReference type="SAM" id="MobiDB-lite"/>
    </source>
</evidence>
<feature type="region of interest" description="Disordered" evidence="1">
    <location>
        <begin position="102"/>
        <end position="124"/>
    </location>
</feature>
<dbReference type="AlphaFoldDB" id="A0A9N8DST2"/>
<protein>
    <submittedName>
        <fullName evidence="2">Uncharacterized protein</fullName>
    </submittedName>
</protein>
<name>A0A9N8DST2_9STRA</name>
<reference evidence="2" key="1">
    <citation type="submission" date="2020-06" db="EMBL/GenBank/DDBJ databases">
        <authorList>
            <consortium name="Plant Systems Biology data submission"/>
        </authorList>
    </citation>
    <scope>NUCLEOTIDE SEQUENCE</scope>
    <source>
        <strain evidence="2">D6</strain>
    </source>
</reference>
<proteinExistence type="predicted"/>
<comment type="caution">
    <text evidence="2">The sequence shown here is derived from an EMBL/GenBank/DDBJ whole genome shotgun (WGS) entry which is preliminary data.</text>
</comment>
<dbReference type="EMBL" id="CAICTM010000324">
    <property type="protein sequence ID" value="CAB9507924.1"/>
    <property type="molecule type" value="Genomic_DNA"/>
</dbReference>
<evidence type="ECO:0000313" key="2">
    <source>
        <dbReference type="EMBL" id="CAB9507924.1"/>
    </source>
</evidence>
<dbReference type="Proteomes" id="UP001153069">
    <property type="component" value="Unassembled WGS sequence"/>
</dbReference>
<gene>
    <name evidence="2" type="ORF">SEMRO_325_G117880.1</name>
</gene>
<keyword evidence="3" id="KW-1185">Reference proteome</keyword>
<evidence type="ECO:0000313" key="3">
    <source>
        <dbReference type="Proteomes" id="UP001153069"/>
    </source>
</evidence>